<dbReference type="GO" id="GO:0005576">
    <property type="term" value="C:extracellular region"/>
    <property type="evidence" value="ECO:0007669"/>
    <property type="project" value="TreeGrafter"/>
</dbReference>
<reference evidence="13" key="1">
    <citation type="journal article" date="2000" name="HortScience">
        <title>Complete sequences of the S-genes, Sd- and Sh-RNase cDNA in apple.</title>
        <authorList>
            <person name="Kitahara K."/>
            <person name="Soejima J."/>
            <person name="Komatsu H."/>
            <person name="Fukui H."/>
            <person name="Matsumoto S."/>
        </authorList>
    </citation>
    <scope>NUCLEOTIDE SEQUENCE</scope>
    <source>
        <strain evidence="13">Akane</strain>
        <tissue evidence="13">Stylar</tissue>
    </source>
</reference>
<dbReference type="GO" id="GO:0016787">
    <property type="term" value="F:hydrolase activity"/>
    <property type="evidence" value="ECO:0007669"/>
    <property type="project" value="UniProtKB-KW"/>
</dbReference>
<name>Q9MB89_MALDO</name>
<dbReference type="GO" id="GO:0033897">
    <property type="term" value="F:ribonuclease T2 activity"/>
    <property type="evidence" value="ECO:0007669"/>
    <property type="project" value="InterPro"/>
</dbReference>
<evidence type="ECO:0000256" key="11">
    <source>
        <dbReference type="SAM" id="SignalP"/>
    </source>
</evidence>
<dbReference type="EMBL" id="AB032246">
    <property type="protein sequence ID" value="BAA92437.1"/>
    <property type="molecule type" value="mRNA"/>
</dbReference>
<dbReference type="GO" id="GO:0003723">
    <property type="term" value="F:RNA binding"/>
    <property type="evidence" value="ECO:0007669"/>
    <property type="project" value="InterPro"/>
</dbReference>
<dbReference type="EMBL" id="MG598493">
    <property type="protein sequence ID" value="AWL24792.1"/>
    <property type="molecule type" value="Genomic_DNA"/>
</dbReference>
<sequence length="228" mass="26006">MGITGMIYMVTIVFSLIVLLLSSSAARYDYFQFTQQYQLAACNSKPIPCKDPPDKLFTVHGLWPSDSNGHDPVNCSKSTVDAQKLGNLTTQLEIIWPNVYNRTDHISFWDKQWNKHGTCGHPTIMNDIHYFQTVIKMYITQKQNVSKILSRAKIEPEGKPRKQVDIVNAIRKGTNDKEPKLKCQKNNQVTELVEVTLCSNRNLTGFINCPRHIPNGSRYSCPTKNILY</sequence>
<evidence type="ECO:0000256" key="1">
    <source>
        <dbReference type="ARBA" id="ARBA00007469"/>
    </source>
</evidence>
<evidence type="ECO:0000256" key="3">
    <source>
        <dbReference type="ARBA" id="ARBA00022729"/>
    </source>
</evidence>
<dbReference type="AlphaFoldDB" id="Q9MB89"/>
<evidence type="ECO:0000256" key="8">
    <source>
        <dbReference type="ARBA" id="ARBA00023239"/>
    </source>
</evidence>
<evidence type="ECO:0000256" key="4">
    <source>
        <dbReference type="ARBA" id="ARBA00022759"/>
    </source>
</evidence>
<reference evidence="12" key="2">
    <citation type="journal article" date="2018" name="Plant Mol. Biol.">
        <title>Characterization of 25 full-length S-RNase alleles, including flanking regions, from a pool of resequenced apple cultivars.</title>
        <authorList>
            <person name="De Franceschi P."/>
            <person name="Bianco L."/>
            <person name="Cestaro A."/>
            <person name="Dondini L."/>
            <person name="Velasco R."/>
        </authorList>
    </citation>
    <scope>NUCLEOTIDE SEQUENCE</scope>
</reference>
<keyword evidence="3 11" id="KW-0732">Signal</keyword>
<evidence type="ECO:0000313" key="13">
    <source>
        <dbReference type="EMBL" id="BAA92437.1"/>
    </source>
</evidence>
<dbReference type="InterPro" id="IPR036430">
    <property type="entry name" value="RNase_T2-like_sf"/>
</dbReference>
<dbReference type="PANTHER" id="PTHR11240">
    <property type="entry name" value="RIBONUCLEASE T2"/>
    <property type="match status" value="1"/>
</dbReference>
<proteinExistence type="evidence at transcript level"/>
<comment type="function">
    <text evidence="9">Self-incompatibility (SI) is the inherited ability of a flowering plant to prevent self-fertilization by discriminating between self and non-self pollen during pollination. In many species, self-incompatibility is controlled by the single, multiallelic locus S.</text>
</comment>
<dbReference type="PANTHER" id="PTHR11240:SF75">
    <property type="entry name" value="RIBONUCLEASE 3"/>
    <property type="match status" value="1"/>
</dbReference>
<dbReference type="Gene3D" id="3.90.730.10">
    <property type="entry name" value="Ribonuclease T2-like"/>
    <property type="match status" value="1"/>
</dbReference>
<evidence type="ECO:0000256" key="2">
    <source>
        <dbReference type="ARBA" id="ARBA00022722"/>
    </source>
</evidence>
<keyword evidence="6" id="KW-1015">Disulfide bond</keyword>
<evidence type="ECO:0000256" key="5">
    <source>
        <dbReference type="ARBA" id="ARBA00022801"/>
    </source>
</evidence>
<evidence type="ECO:0000256" key="6">
    <source>
        <dbReference type="ARBA" id="ARBA00023157"/>
    </source>
</evidence>
<organism evidence="13">
    <name type="scientific">Malus domestica</name>
    <name type="common">Apple</name>
    <name type="synonym">Pyrus malus</name>
    <dbReference type="NCBI Taxonomy" id="3750"/>
    <lineage>
        <taxon>Eukaryota</taxon>
        <taxon>Viridiplantae</taxon>
        <taxon>Streptophyta</taxon>
        <taxon>Embryophyta</taxon>
        <taxon>Tracheophyta</taxon>
        <taxon>Spermatophyta</taxon>
        <taxon>Magnoliopsida</taxon>
        <taxon>eudicotyledons</taxon>
        <taxon>Gunneridae</taxon>
        <taxon>Pentapetalae</taxon>
        <taxon>rosids</taxon>
        <taxon>fabids</taxon>
        <taxon>Rosales</taxon>
        <taxon>Rosaceae</taxon>
        <taxon>Amygdaloideae</taxon>
        <taxon>Maleae</taxon>
        <taxon>Malus</taxon>
    </lineage>
</organism>
<dbReference type="CDD" id="cd01061">
    <property type="entry name" value="RNase_T2_euk"/>
    <property type="match status" value="1"/>
</dbReference>
<keyword evidence="7" id="KW-0325">Glycoprotein</keyword>
<keyword evidence="2" id="KW-0540">Nuclease</keyword>
<dbReference type="InterPro" id="IPR033697">
    <property type="entry name" value="Ribonuclease_T2_eukaryotic"/>
</dbReference>
<dbReference type="Pfam" id="PF00445">
    <property type="entry name" value="Ribonuclease_T2"/>
    <property type="match status" value="1"/>
</dbReference>
<dbReference type="InterPro" id="IPR001568">
    <property type="entry name" value="RNase_T2-like"/>
</dbReference>
<keyword evidence="4" id="KW-0255">Endonuclease</keyword>
<keyword evidence="8" id="KW-0456">Lyase</keyword>
<feature type="chain" id="PRO_5036286691" evidence="11">
    <location>
        <begin position="27"/>
        <end position="228"/>
    </location>
</feature>
<dbReference type="GO" id="GO:0006401">
    <property type="term" value="P:RNA catabolic process"/>
    <property type="evidence" value="ECO:0007669"/>
    <property type="project" value="TreeGrafter"/>
</dbReference>
<dbReference type="InterPro" id="IPR018188">
    <property type="entry name" value="RNase_T2_His_AS_1"/>
</dbReference>
<comment type="similarity">
    <text evidence="1 10">Belongs to the RNase T2 family.</text>
</comment>
<protein>
    <submittedName>
        <fullName evidence="12">S-RNase</fullName>
    </submittedName>
    <submittedName>
        <fullName evidence="13">Sd-RNase</fullName>
    </submittedName>
</protein>
<feature type="signal peptide" evidence="11">
    <location>
        <begin position="1"/>
        <end position="26"/>
    </location>
</feature>
<evidence type="ECO:0000256" key="9">
    <source>
        <dbReference type="ARBA" id="ARBA00025641"/>
    </source>
</evidence>
<keyword evidence="5" id="KW-0378">Hydrolase</keyword>
<evidence type="ECO:0000256" key="10">
    <source>
        <dbReference type="RuleBase" id="RU004328"/>
    </source>
</evidence>
<dbReference type="PROSITE" id="PS00530">
    <property type="entry name" value="RNASE_T2_1"/>
    <property type="match status" value="1"/>
</dbReference>
<gene>
    <name evidence="13" type="primary">Sd</name>
    <name evidence="12" type="synonym">S</name>
</gene>
<accession>Q9MB89</accession>
<dbReference type="SUPFAM" id="SSF55895">
    <property type="entry name" value="Ribonuclease Rh-like"/>
    <property type="match status" value="1"/>
</dbReference>
<evidence type="ECO:0000256" key="7">
    <source>
        <dbReference type="ARBA" id="ARBA00023180"/>
    </source>
</evidence>
<evidence type="ECO:0000313" key="12">
    <source>
        <dbReference type="EMBL" id="AWL24792.1"/>
    </source>
</evidence>